<dbReference type="InterPro" id="IPR050397">
    <property type="entry name" value="Env_Response_Regulators"/>
</dbReference>
<dbReference type="PANTHER" id="PTHR24567:SF68">
    <property type="entry name" value="DNA-BINDING TRANSCRIPTIONAL DUAL REGULATOR CRP"/>
    <property type="match status" value="1"/>
</dbReference>
<dbReference type="InterPro" id="IPR018490">
    <property type="entry name" value="cNMP-bd_dom_sf"/>
</dbReference>
<accession>A0A1M4UC16</accession>
<dbReference type="InterPro" id="IPR012318">
    <property type="entry name" value="HTH_CRP"/>
</dbReference>
<evidence type="ECO:0000256" key="1">
    <source>
        <dbReference type="ARBA" id="ARBA00023015"/>
    </source>
</evidence>
<evidence type="ECO:0000313" key="5">
    <source>
        <dbReference type="EMBL" id="SHE54113.1"/>
    </source>
</evidence>
<dbReference type="SMART" id="SM00100">
    <property type="entry name" value="cNMP"/>
    <property type="match status" value="1"/>
</dbReference>
<dbReference type="InterPro" id="IPR036388">
    <property type="entry name" value="WH-like_DNA-bd_sf"/>
</dbReference>
<organism evidence="5 6">
    <name type="scientific">Modicisalibacter ilicicola DSM 19980</name>
    <dbReference type="NCBI Taxonomy" id="1121942"/>
    <lineage>
        <taxon>Bacteria</taxon>
        <taxon>Pseudomonadati</taxon>
        <taxon>Pseudomonadota</taxon>
        <taxon>Gammaproteobacteria</taxon>
        <taxon>Oceanospirillales</taxon>
        <taxon>Halomonadaceae</taxon>
        <taxon>Modicisalibacter</taxon>
    </lineage>
</organism>
<gene>
    <name evidence="5" type="ORF">SAMN02745148_00574</name>
</gene>
<keyword evidence="1" id="KW-0805">Transcription regulation</keyword>
<dbReference type="PANTHER" id="PTHR24567">
    <property type="entry name" value="CRP FAMILY TRANSCRIPTIONAL REGULATORY PROTEIN"/>
    <property type="match status" value="1"/>
</dbReference>
<dbReference type="GO" id="GO:0005829">
    <property type="term" value="C:cytosol"/>
    <property type="evidence" value="ECO:0007669"/>
    <property type="project" value="TreeGrafter"/>
</dbReference>
<evidence type="ECO:0000259" key="4">
    <source>
        <dbReference type="PROSITE" id="PS51063"/>
    </source>
</evidence>
<dbReference type="Gene3D" id="2.60.120.10">
    <property type="entry name" value="Jelly Rolls"/>
    <property type="match status" value="1"/>
</dbReference>
<dbReference type="InterPro" id="IPR000595">
    <property type="entry name" value="cNMP-bd_dom"/>
</dbReference>
<dbReference type="Proteomes" id="UP000184346">
    <property type="component" value="Unassembled WGS sequence"/>
</dbReference>
<dbReference type="STRING" id="1121942.SAMN02745148_00574"/>
<keyword evidence="3" id="KW-0804">Transcription</keyword>
<dbReference type="Pfam" id="PF13545">
    <property type="entry name" value="HTH_Crp_2"/>
    <property type="match status" value="1"/>
</dbReference>
<dbReference type="RefSeq" id="WP_072819579.1">
    <property type="nucleotide sequence ID" value="NZ_FQUJ01000003.1"/>
</dbReference>
<dbReference type="Pfam" id="PF00027">
    <property type="entry name" value="cNMP_binding"/>
    <property type="match status" value="1"/>
</dbReference>
<dbReference type="SUPFAM" id="SSF46785">
    <property type="entry name" value="Winged helix' DNA-binding domain"/>
    <property type="match status" value="1"/>
</dbReference>
<dbReference type="InterPro" id="IPR036390">
    <property type="entry name" value="WH_DNA-bd_sf"/>
</dbReference>
<dbReference type="AlphaFoldDB" id="A0A1M4UC16"/>
<proteinExistence type="predicted"/>
<name>A0A1M4UC16_9GAMM</name>
<dbReference type="Gene3D" id="1.10.10.10">
    <property type="entry name" value="Winged helix-like DNA-binding domain superfamily/Winged helix DNA-binding domain"/>
    <property type="match status" value="1"/>
</dbReference>
<dbReference type="PROSITE" id="PS51063">
    <property type="entry name" value="HTH_CRP_2"/>
    <property type="match status" value="1"/>
</dbReference>
<keyword evidence="5" id="KW-0418">Kinase</keyword>
<keyword evidence="6" id="KW-1185">Reference proteome</keyword>
<reference evidence="5 6" key="1">
    <citation type="submission" date="2016-11" db="EMBL/GenBank/DDBJ databases">
        <authorList>
            <person name="Jaros S."/>
            <person name="Januszkiewicz K."/>
            <person name="Wedrychowicz H."/>
        </authorList>
    </citation>
    <scope>NUCLEOTIDE SEQUENCE [LARGE SCALE GENOMIC DNA]</scope>
    <source>
        <strain evidence="5 6">DSM 19980</strain>
    </source>
</reference>
<dbReference type="GO" id="GO:0016301">
    <property type="term" value="F:kinase activity"/>
    <property type="evidence" value="ECO:0007669"/>
    <property type="project" value="UniProtKB-KW"/>
</dbReference>
<dbReference type="EMBL" id="FQUJ01000003">
    <property type="protein sequence ID" value="SHE54113.1"/>
    <property type="molecule type" value="Genomic_DNA"/>
</dbReference>
<evidence type="ECO:0000256" key="3">
    <source>
        <dbReference type="ARBA" id="ARBA00023163"/>
    </source>
</evidence>
<keyword evidence="2" id="KW-0238">DNA-binding</keyword>
<protein>
    <submittedName>
        <fullName evidence="5">cAMP-binding domain of CRP or a regulatory subunit of cAMP-dependent protein kinases</fullName>
    </submittedName>
</protein>
<dbReference type="CDD" id="cd00038">
    <property type="entry name" value="CAP_ED"/>
    <property type="match status" value="1"/>
</dbReference>
<keyword evidence="5" id="KW-0808">Transferase</keyword>
<evidence type="ECO:0000256" key="2">
    <source>
        <dbReference type="ARBA" id="ARBA00023125"/>
    </source>
</evidence>
<evidence type="ECO:0000313" key="6">
    <source>
        <dbReference type="Proteomes" id="UP000184346"/>
    </source>
</evidence>
<feature type="domain" description="HTH crp-type" evidence="4">
    <location>
        <begin position="148"/>
        <end position="222"/>
    </location>
</feature>
<dbReference type="OrthoDB" id="9126850at2"/>
<dbReference type="SUPFAM" id="SSF51206">
    <property type="entry name" value="cAMP-binding domain-like"/>
    <property type="match status" value="1"/>
</dbReference>
<dbReference type="GO" id="GO:0003677">
    <property type="term" value="F:DNA binding"/>
    <property type="evidence" value="ECO:0007669"/>
    <property type="project" value="UniProtKB-KW"/>
</dbReference>
<dbReference type="SMART" id="SM00419">
    <property type="entry name" value="HTH_CRP"/>
    <property type="match status" value="1"/>
</dbReference>
<dbReference type="GO" id="GO:0003700">
    <property type="term" value="F:DNA-binding transcription factor activity"/>
    <property type="evidence" value="ECO:0007669"/>
    <property type="project" value="TreeGrafter"/>
</dbReference>
<sequence length="261" mass="30093">MDQQDSCIVRLFSNYCALSEKDKELLFALEQSPTEVRAGETLWKECDRASEFCTIRRGWAYSYRNLGDGSRQILEIYLPGDIIGMREFAFSQRLSGVTMIDDGVICYFPHRRLLDIFRSSTTLTAVLFAIASRHQVLLTERLVNLARRSAYQRLAHFLYEMYERLGQTDSLSDGHFRLPLSQEQLGDALGLSSVHISRTFSTFREEGLVLRERHRICLVDPLKLAAVAEFDSRYLNDSLRPLFSDIEFKERGGEVNEVRTE</sequence>
<dbReference type="InterPro" id="IPR014710">
    <property type="entry name" value="RmlC-like_jellyroll"/>
</dbReference>